<organism evidence="1 2">
    <name type="scientific">Bacteroides thetaiotaomicron</name>
    <dbReference type="NCBI Taxonomy" id="818"/>
    <lineage>
        <taxon>Bacteria</taxon>
        <taxon>Pseudomonadati</taxon>
        <taxon>Bacteroidota</taxon>
        <taxon>Bacteroidia</taxon>
        <taxon>Bacteroidales</taxon>
        <taxon>Bacteroidaceae</taxon>
        <taxon>Bacteroides</taxon>
    </lineage>
</organism>
<sequence length="271" mass="31842">MKKCRFLNELKTDRYDSTIDCFCIVRIVDKNTNCLVLYDNISKNELFKYSQDEFFNICSYIEKYADSHFLGCDFCQITKTVSISSLIKGIVNEFNLHEKKDIILGTKIALSYLKVYGDWENFNYSVELLSKAKFINDFRDAIQKICIKAGVNDLFRSQENKSKKEYIIKQAQRISKSDNIIYSHTIIQKLNNAFMKIGLTEDGYLLDEQFKVIKENIESLYHSEAQIQGSVVYNYEKDKWNKTFSGWTAEITENKPFDFSEDDLSHDSRFW</sequence>
<evidence type="ECO:0000313" key="1">
    <source>
        <dbReference type="EMBL" id="CUO79970.1"/>
    </source>
</evidence>
<proteinExistence type="predicted"/>
<dbReference type="EMBL" id="CZAP01000001">
    <property type="protein sequence ID" value="CUO79970.1"/>
    <property type="molecule type" value="Genomic_DNA"/>
</dbReference>
<dbReference type="Proteomes" id="UP000095576">
    <property type="component" value="Unassembled WGS sequence"/>
</dbReference>
<dbReference type="AlphaFoldDB" id="A0A174I3V7"/>
<gene>
    <name evidence="1" type="ORF">ERS852511_00118</name>
</gene>
<protein>
    <submittedName>
        <fullName evidence="1">Uncharacterized protein</fullName>
    </submittedName>
</protein>
<reference evidence="1 2" key="1">
    <citation type="submission" date="2015-09" db="EMBL/GenBank/DDBJ databases">
        <authorList>
            <consortium name="Pathogen Informatics"/>
        </authorList>
    </citation>
    <scope>NUCLEOTIDE SEQUENCE [LARGE SCALE GENOMIC DNA]</scope>
    <source>
        <strain evidence="1 2">2789STDY5834899</strain>
    </source>
</reference>
<accession>A0A174I3V7</accession>
<name>A0A174I3V7_BACT4</name>
<evidence type="ECO:0000313" key="2">
    <source>
        <dbReference type="Proteomes" id="UP000095576"/>
    </source>
</evidence>